<evidence type="ECO:0000256" key="1">
    <source>
        <dbReference type="SAM" id="MobiDB-lite"/>
    </source>
</evidence>
<organism evidence="2">
    <name type="scientific">Glycine soja</name>
    <name type="common">Wild soybean</name>
    <dbReference type="NCBI Taxonomy" id="3848"/>
    <lineage>
        <taxon>Eukaryota</taxon>
        <taxon>Viridiplantae</taxon>
        <taxon>Streptophyta</taxon>
        <taxon>Embryophyta</taxon>
        <taxon>Tracheophyta</taxon>
        <taxon>Spermatophyta</taxon>
        <taxon>Magnoliopsida</taxon>
        <taxon>eudicotyledons</taxon>
        <taxon>Gunneridae</taxon>
        <taxon>Pentapetalae</taxon>
        <taxon>rosids</taxon>
        <taxon>fabids</taxon>
        <taxon>Fabales</taxon>
        <taxon>Fabaceae</taxon>
        <taxon>Papilionoideae</taxon>
        <taxon>50 kb inversion clade</taxon>
        <taxon>NPAAA clade</taxon>
        <taxon>indigoferoid/millettioid clade</taxon>
        <taxon>Phaseoleae</taxon>
        <taxon>Glycine</taxon>
        <taxon>Glycine subgen. Soja</taxon>
    </lineage>
</organism>
<dbReference type="AlphaFoldDB" id="A0A0B2STD0"/>
<dbReference type="InterPro" id="IPR032458">
    <property type="entry name" value="Histone_H2A_CS"/>
</dbReference>
<evidence type="ECO:0000313" key="2">
    <source>
        <dbReference type="EMBL" id="KHN47512.1"/>
    </source>
</evidence>
<feature type="region of interest" description="Disordered" evidence="1">
    <location>
        <begin position="1"/>
        <end position="35"/>
    </location>
</feature>
<feature type="compositionally biased region" description="Low complexity" evidence="1">
    <location>
        <begin position="10"/>
        <end position="23"/>
    </location>
</feature>
<accession>A0A0B2STD0</accession>
<sequence>MAGCGKTLGSSTAKKATSRSSKAGLQFPVDLSPVSSRPENISSVLASVLPLTSPLSSNISQPSFGVGWKRCKRQ</sequence>
<dbReference type="EMBL" id="KN640602">
    <property type="protein sequence ID" value="KHN47512.1"/>
    <property type="molecule type" value="Genomic_DNA"/>
</dbReference>
<name>A0A0B2STD0_GLYSO</name>
<reference evidence="2" key="1">
    <citation type="submission" date="2014-07" db="EMBL/GenBank/DDBJ databases">
        <title>Identification of a novel salt tolerance gene in wild soybean by whole-genome sequencing.</title>
        <authorList>
            <person name="Lam H.-M."/>
            <person name="Qi X."/>
            <person name="Li M.-W."/>
            <person name="Liu X."/>
            <person name="Xie M."/>
            <person name="Ni M."/>
            <person name="Xu X."/>
        </authorList>
    </citation>
    <scope>NUCLEOTIDE SEQUENCE [LARGE SCALE GENOMIC DNA]</scope>
    <source>
        <tissue evidence="2">Root</tissue>
    </source>
</reference>
<dbReference type="PROSITE" id="PS00046">
    <property type="entry name" value="HISTONE_H2A"/>
    <property type="match status" value="1"/>
</dbReference>
<proteinExistence type="predicted"/>
<dbReference type="Proteomes" id="UP000053555">
    <property type="component" value="Unassembled WGS sequence"/>
</dbReference>
<protein>
    <submittedName>
        <fullName evidence="2">Putative histone H2A.1</fullName>
    </submittedName>
</protein>
<gene>
    <name evidence="2" type="ORF">glysoja_047546</name>
</gene>